<evidence type="ECO:0000256" key="3">
    <source>
        <dbReference type="ARBA" id="ARBA00023098"/>
    </source>
</evidence>
<dbReference type="Gramene" id="Kaladp0032s0199.1.v1.1">
    <property type="protein sequence ID" value="Kaladp0032s0199.1.v1.1"/>
    <property type="gene ID" value="Kaladp0032s0199.v1.1"/>
</dbReference>
<dbReference type="InterPro" id="IPR016969">
    <property type="entry name" value="UCP031088_abhydr"/>
</dbReference>
<keyword evidence="7" id="KW-1185">Reference proteome</keyword>
<feature type="chain" id="PRO_5029640822" description="AB hydrolase-1 domain-containing protein" evidence="4">
    <location>
        <begin position="23"/>
        <end position="545"/>
    </location>
</feature>
<dbReference type="Gene3D" id="3.40.50.1820">
    <property type="entry name" value="alpha/beta hydrolase"/>
    <property type="match status" value="2"/>
</dbReference>
<keyword evidence="4" id="KW-0732">Signal</keyword>
<feature type="domain" description="AB hydrolase-1" evidence="5">
    <location>
        <begin position="304"/>
        <end position="521"/>
    </location>
</feature>
<dbReference type="GO" id="GO:0016042">
    <property type="term" value="P:lipid catabolic process"/>
    <property type="evidence" value="ECO:0007669"/>
    <property type="project" value="UniProtKB-KW"/>
</dbReference>
<evidence type="ECO:0000259" key="5">
    <source>
        <dbReference type="Pfam" id="PF00561"/>
    </source>
</evidence>
<dbReference type="InterPro" id="IPR000073">
    <property type="entry name" value="AB_hydrolase_1"/>
</dbReference>
<dbReference type="GO" id="GO:0004252">
    <property type="term" value="F:serine-type endopeptidase activity"/>
    <property type="evidence" value="ECO:0007669"/>
    <property type="project" value="InterPro"/>
</dbReference>
<evidence type="ECO:0000256" key="4">
    <source>
        <dbReference type="SAM" id="SignalP"/>
    </source>
</evidence>
<dbReference type="InterPro" id="IPR029058">
    <property type="entry name" value="AB_hydrolase_fold"/>
</dbReference>
<evidence type="ECO:0000256" key="2">
    <source>
        <dbReference type="ARBA" id="ARBA00022963"/>
    </source>
</evidence>
<evidence type="ECO:0000256" key="1">
    <source>
        <dbReference type="ARBA" id="ARBA00022801"/>
    </source>
</evidence>
<keyword evidence="1" id="KW-0378">Hydrolase</keyword>
<name>A0A7N0TCX3_KALFE</name>
<feature type="signal peptide" evidence="4">
    <location>
        <begin position="1"/>
        <end position="22"/>
    </location>
</feature>
<proteinExistence type="predicted"/>
<dbReference type="PANTHER" id="PTHR11005">
    <property type="entry name" value="LYSOSOMAL ACID LIPASE-RELATED"/>
    <property type="match status" value="1"/>
</dbReference>
<dbReference type="Proteomes" id="UP000594263">
    <property type="component" value="Unplaced"/>
</dbReference>
<dbReference type="PIRSF" id="PIRSF031088">
    <property type="entry name" value="UCP031088_abhydr"/>
    <property type="match status" value="1"/>
</dbReference>
<protein>
    <recommendedName>
        <fullName evidence="5">AB hydrolase-1 domain-containing protein</fullName>
    </recommendedName>
</protein>
<dbReference type="AlphaFoldDB" id="A0A7N0TCX3"/>
<dbReference type="PROSITE" id="PS00708">
    <property type="entry name" value="PRO_ENDOPEP_SER"/>
    <property type="match status" value="1"/>
</dbReference>
<dbReference type="InterPro" id="IPR002471">
    <property type="entry name" value="Pept_S9_AS"/>
</dbReference>
<reference evidence="6" key="1">
    <citation type="submission" date="2021-01" db="UniProtKB">
        <authorList>
            <consortium name="EnsemblPlants"/>
        </authorList>
    </citation>
    <scope>IDENTIFICATION</scope>
</reference>
<dbReference type="SUPFAM" id="SSF53474">
    <property type="entry name" value="alpha/beta-Hydrolases"/>
    <property type="match status" value="1"/>
</dbReference>
<dbReference type="GO" id="GO:0006508">
    <property type="term" value="P:proteolysis"/>
    <property type="evidence" value="ECO:0007669"/>
    <property type="project" value="InterPro"/>
</dbReference>
<organism evidence="6 7">
    <name type="scientific">Kalanchoe fedtschenkoi</name>
    <name type="common">Lavender scallops</name>
    <name type="synonym">South American air plant</name>
    <dbReference type="NCBI Taxonomy" id="63787"/>
    <lineage>
        <taxon>Eukaryota</taxon>
        <taxon>Viridiplantae</taxon>
        <taxon>Streptophyta</taxon>
        <taxon>Embryophyta</taxon>
        <taxon>Tracheophyta</taxon>
        <taxon>Spermatophyta</taxon>
        <taxon>Magnoliopsida</taxon>
        <taxon>eudicotyledons</taxon>
        <taxon>Gunneridae</taxon>
        <taxon>Pentapetalae</taxon>
        <taxon>Saxifragales</taxon>
        <taxon>Crassulaceae</taxon>
        <taxon>Kalanchoe</taxon>
    </lineage>
</organism>
<keyword evidence="2" id="KW-0442">Lipid degradation</keyword>
<dbReference type="Pfam" id="PF00561">
    <property type="entry name" value="Abhydrolase_1"/>
    <property type="match status" value="1"/>
</dbReference>
<evidence type="ECO:0000313" key="7">
    <source>
        <dbReference type="Proteomes" id="UP000594263"/>
    </source>
</evidence>
<evidence type="ECO:0000313" key="6">
    <source>
        <dbReference type="EnsemblPlants" id="Kaladp0032s0199.1.v1.1"/>
    </source>
</evidence>
<keyword evidence="3" id="KW-0443">Lipid metabolism</keyword>
<dbReference type="EnsemblPlants" id="Kaladp0032s0199.1.v1.1">
    <property type="protein sequence ID" value="Kaladp0032s0199.1.v1.1"/>
    <property type="gene ID" value="Kaladp0032s0199.v1.1"/>
</dbReference>
<accession>A0A7N0TCX3</accession>
<sequence>MPIFRCHTFVVASALFCSPVQLLHRRTSSPLLPSSLYKFLIAFSTSGKVSDKPSICTADELHYVALPASHWNLALWRYIPCPQAPSRNHPLLLLSGVGTNAIGYDLSPESSFARYMSRRGFDTWILEVRGTGLSLPEQDFEKIEQSARKLSQEMENVSKPNKGGFNDSHVSDIERKPHVARVKSDESRLVRSDWFSDFVRDIQSKTGVTRLYDLIPSLNGDSQPFELLHKVQRKLLCLIEPKRDSAVARKITSLTERLIKFMDHAQQSFSSKLFYLHQRAFFTVDEFQKQLELMAKYNWDFDHYLDEDVPVAMEYVRSQTMPRDGRVLAIGHSMGGILLYATLSRYAYEGKDSGLAAVVTLASSLDYTNSQSTLKFLLPFADPAQTLNLPVIPLGALLAATYPLSSRTPYVTSWLYNFISAENMMHPELLKKLILNSFCSIPAKLLLQLATAFRGGLSNRDGTFSYKDHLHKINVPVLALAGDTDRICPPEAVLETVKLFPKDSITYKVFGEAEGPHYAHYDLVGGRQAPDQVYPCIAGFLISYD</sequence>